<dbReference type="PROSITE" id="PS00509">
    <property type="entry name" value="RAS_GTPASE_ACTIV_1"/>
    <property type="match status" value="1"/>
</dbReference>
<dbReference type="PROSITE" id="PS50018">
    <property type="entry name" value="RAS_GTPASE_ACTIV_2"/>
    <property type="match status" value="2"/>
</dbReference>
<evidence type="ECO:0000256" key="3">
    <source>
        <dbReference type="ARBA" id="ARBA00022860"/>
    </source>
</evidence>
<dbReference type="FunFam" id="1.10.506.10:FF:000004">
    <property type="entry name" value="IQ motif containing GTPase activating protein 1"/>
    <property type="match status" value="1"/>
</dbReference>
<evidence type="ECO:0000259" key="6">
    <source>
        <dbReference type="PROSITE" id="PS50021"/>
    </source>
</evidence>
<dbReference type="GO" id="GO:0051015">
    <property type="term" value="F:actin filament binding"/>
    <property type="evidence" value="ECO:0007669"/>
    <property type="project" value="TreeGrafter"/>
</dbReference>
<dbReference type="PANTHER" id="PTHR14149:SF10">
    <property type="entry name" value="RAS GTPASE-ACTIVATING-LIKE PROTEIN IQGAP3"/>
    <property type="match status" value="1"/>
</dbReference>
<dbReference type="InterPro" id="IPR001936">
    <property type="entry name" value="RasGAP_dom"/>
</dbReference>
<dbReference type="PROSITE" id="PS01159">
    <property type="entry name" value="WW_DOMAIN_1"/>
    <property type="match status" value="1"/>
</dbReference>
<dbReference type="GO" id="GO:1903479">
    <property type="term" value="P:mitotic actomyosin contractile ring assembly actin filament organization"/>
    <property type="evidence" value="ECO:0007669"/>
    <property type="project" value="TreeGrafter"/>
</dbReference>
<dbReference type="FunFam" id="1.10.418.10:FF:000013">
    <property type="entry name" value="IQ motif containing GTPase activating protein 1"/>
    <property type="match status" value="1"/>
</dbReference>
<reference evidence="8" key="1">
    <citation type="submission" date="2012-07" db="EMBL/GenBank/DDBJ databases">
        <title>Genome of the Chinese tree shrew, a rising model animal genetically related to primates.</title>
        <authorList>
            <person name="Zhang G."/>
            <person name="Fan Y."/>
            <person name="Yao Y."/>
            <person name="Huang Z."/>
        </authorList>
    </citation>
    <scope>NUCLEOTIDE SEQUENCE [LARGE SCALE GENOMIC DNA]</scope>
</reference>
<dbReference type="Pfam" id="PF00616">
    <property type="entry name" value="RasGAP"/>
    <property type="match status" value="2"/>
</dbReference>
<dbReference type="PROSITE" id="PS50096">
    <property type="entry name" value="IQ"/>
    <property type="match status" value="4"/>
</dbReference>
<dbReference type="PROSITE" id="PS50020">
    <property type="entry name" value="WW_DOMAIN_2"/>
    <property type="match status" value="1"/>
</dbReference>
<evidence type="ECO:0000313" key="8">
    <source>
        <dbReference type="Proteomes" id="UP000011518"/>
    </source>
</evidence>
<dbReference type="EMBL" id="KB320890">
    <property type="protein sequence ID" value="ELW59861.1"/>
    <property type="molecule type" value="Genomic_DNA"/>
</dbReference>
<name>L9KAY5_TUPCH</name>
<dbReference type="Gene3D" id="1.10.418.10">
    <property type="entry name" value="Calponin-like domain"/>
    <property type="match status" value="1"/>
</dbReference>
<dbReference type="GO" id="GO:0005938">
    <property type="term" value="C:cell cortex"/>
    <property type="evidence" value="ECO:0007669"/>
    <property type="project" value="TreeGrafter"/>
</dbReference>
<organism evidence="7 8">
    <name type="scientific">Tupaia chinensis</name>
    <name type="common">Chinese tree shrew</name>
    <name type="synonym">Tupaia belangeri chinensis</name>
    <dbReference type="NCBI Taxonomy" id="246437"/>
    <lineage>
        <taxon>Eukaryota</taxon>
        <taxon>Metazoa</taxon>
        <taxon>Chordata</taxon>
        <taxon>Craniata</taxon>
        <taxon>Vertebrata</taxon>
        <taxon>Euteleostomi</taxon>
        <taxon>Mammalia</taxon>
        <taxon>Eutheria</taxon>
        <taxon>Euarchontoglires</taxon>
        <taxon>Scandentia</taxon>
        <taxon>Tupaiidae</taxon>
        <taxon>Tupaia</taxon>
    </lineage>
</organism>
<feature type="domain" description="Calponin-homology (CH)" evidence="6">
    <location>
        <begin position="29"/>
        <end position="144"/>
    </location>
</feature>
<dbReference type="SUPFAM" id="SSF47576">
    <property type="entry name" value="Calponin-homology domain, CH-domain"/>
    <property type="match status" value="1"/>
</dbReference>
<dbReference type="InterPro" id="IPR000593">
    <property type="entry name" value="RasGAP_C"/>
</dbReference>
<dbReference type="Pfam" id="PF00612">
    <property type="entry name" value="IQ"/>
    <property type="match status" value="4"/>
</dbReference>
<dbReference type="FunCoup" id="L9KAY5">
    <property type="interactions" value="827"/>
</dbReference>
<dbReference type="SMART" id="SM00015">
    <property type="entry name" value="IQ"/>
    <property type="match status" value="4"/>
</dbReference>
<dbReference type="SMART" id="SM00323">
    <property type="entry name" value="RasGAP"/>
    <property type="match status" value="1"/>
</dbReference>
<feature type="domain" description="Ras-GAP" evidence="4">
    <location>
        <begin position="1108"/>
        <end position="1198"/>
    </location>
</feature>
<evidence type="ECO:0000259" key="4">
    <source>
        <dbReference type="PROSITE" id="PS50018"/>
    </source>
</evidence>
<protein>
    <submittedName>
        <fullName evidence="7">Ras GTPase-activating-like protein IQGAP3</fullName>
    </submittedName>
</protein>
<feature type="domain" description="WW" evidence="5">
    <location>
        <begin position="740"/>
        <end position="767"/>
    </location>
</feature>
<dbReference type="eggNOG" id="KOG2128">
    <property type="taxonomic scope" value="Eukaryota"/>
</dbReference>
<evidence type="ECO:0000313" key="7">
    <source>
        <dbReference type="EMBL" id="ELW59861.1"/>
    </source>
</evidence>
<feature type="domain" description="Ras-GAP" evidence="4">
    <location>
        <begin position="1215"/>
        <end position="1413"/>
    </location>
</feature>
<dbReference type="Pfam" id="PF03836">
    <property type="entry name" value="RasGAP_C"/>
    <property type="match status" value="1"/>
</dbReference>
<dbReference type="CDD" id="cd00201">
    <property type="entry name" value="WW"/>
    <property type="match status" value="1"/>
</dbReference>
<dbReference type="InterPro" id="IPR036872">
    <property type="entry name" value="CH_dom_sf"/>
</dbReference>
<dbReference type="InterPro" id="IPR008936">
    <property type="entry name" value="Rho_GTPase_activation_prot"/>
</dbReference>
<sequence length="1772" mass="199339">MASSRRADERLTAEEMDEQRRQNLAYQYLCRLEEAKRWMEACLKEELPSPVELEESLRNGVLLAKLGHCFAPSVVPVRKIYDVEQLRYQATGLHFRHTDNINFWLSAIAHIGLPSTFFPETTDIYDKKNMPRVIYCIHALSLFLFRLGLAPQIHDLYGKVKFTAEELSNIASELAKYGLQLPAFSKIGGILASELSVDEAAVHAAVLAINEAVERGVVEDTLAALQNPNALLGNLREPLAAIYQELLAQAKMEKAASARHHDDGGSPDIYDHYLTQAEIQGNINHVNVHGALEVVDDALERQSPEALLEALQDPALALRGVRRDFADWYLEQLSTDREQKAQELGQVELLEKEEVQAGVAAANMRGDQEQAMLQAVLRINRAIRRGVAADTVKELMCPEAQLPPVYPFASATYQQELAVLQQQQQGELGQEELFVAVEMLSAVALINRALEARDVSGFWNNLRSPAAGLAEVEGENAQRYFDALVELRQVRGADGAFLSWNDLQAAVSQVNAQAQEETDQILAVSLINEALDQGSPEKTLSALLLPAAGLDNVSLPVAPRYHLLLVAAKRRKAQVTGDPGAVLWLEEIRQGVVRANQDTDIAQRTDSFSKPSLAEPTLLLGEPPTELLLFTGVCPSGAPHLSISQGDFVSSLNPSSDRTGPMGGARGMTGCSLPMSLPVALGVAAINQAIKEGKAAQTERVLRNPAVALRGVVSGCADSYQQALEDAMAKKRHPGNTAFWVRHGMKDGAAYYFHLQTFQGTWEPPANCHLNASHLTREEIQSAVTKVTAAHDRQQLWKANVGFVIQLQARLRGFLVRQRFAERSHFLRTWLPAVLKIQSHWRGVGQRKAYLERLQCFKANLDAVIKIQAWVRMWAARRRYLRRLHYFQENVDSVVKIQAFFRARKARDDYRMLVHAPHPPLSVVRRFAHLLNQSQEDFMAEAELLRLQEEVVRKIRSNQQLEQDLNLMDIKIGLLVKNRITLQSQEDFMAEAELLRLQEEVVRKIRSNQQLEQDLNLMDIKIGLLVKNRITLQEVVSHCKKLTRKNKEQLSDMMVLDKHKGLKSLSKEKRQKLEAYQHLFYLLQTQPVYLAKLIFQMPQNKSTKFMEAVIFSLYNYASNRREAYLLLQLFKTALREEIQSKVEQPQDVVTGNPTVVRLVVRFYRNERGQSALREILGKVIQDVLEDKVLSVHTDPVHLYKSWVNQTEAQTGQRRSKVEQPQDVVTGNPTVVRLVVRFYRNERGQSALREILGKVIQDVLEDKVLSVHTDPVHLYKSWVNQTEAQTGQRSHLPYDVTPEQALSHPEVQRRLDISLRSLLAMTDKFLVAITSSVDQIPYGMRYVAKVLKTALTEKFPDAKESEVVGNLLYYRFLNPAVVAPDAFDIVAMAAGGALAAPQRHTLGAVAQLLQHAAAGKAFSGESQHLRVLNDYLEETHLKFRKFICRACQVPEPEERFAMNEYSDMVAVAKPVVYITVGELVNTHQLLLEHQDWIAPDHRDPLHELLEDLGELPAVADLVGESVAADGHVDLSKLEVSLTLTSKFEGLEADTDDTSARSLLLSTKQMLADILQCHPGDSLQEVLSLSASREQSLGLVSAHDGYQGLVDQLAKDIRSQRRHRQRRKAELRKLQATFQGLCSKTTFYEEQGDYYSQYIRACLDHLAPRSKNSGKGKKQPSLHYTAAQLLEKGVLVEIEDLPASHFRNVIFDITPGDEAGQFEVKARFLGVDMERFQLHYQDLLQLQYEGVAVMKLFSKAKVNVNLLIFLLNKKFLQK</sequence>
<proteinExistence type="predicted"/>
<keyword evidence="8" id="KW-1185">Reference proteome</keyword>
<dbReference type="InterPro" id="IPR001715">
    <property type="entry name" value="CH_dom"/>
</dbReference>
<dbReference type="InterPro" id="IPR000048">
    <property type="entry name" value="IQ_motif_EF-hand-BS"/>
</dbReference>
<accession>L9KAY5</accession>
<dbReference type="Pfam" id="PF00307">
    <property type="entry name" value="CH"/>
    <property type="match status" value="1"/>
</dbReference>
<reference evidence="8" key="2">
    <citation type="journal article" date="2013" name="Nat. Commun.">
        <title>Genome of the Chinese tree shrew.</title>
        <authorList>
            <person name="Fan Y."/>
            <person name="Huang Z.Y."/>
            <person name="Cao C.C."/>
            <person name="Chen C.S."/>
            <person name="Chen Y.X."/>
            <person name="Fan D.D."/>
            <person name="He J."/>
            <person name="Hou H.L."/>
            <person name="Hu L."/>
            <person name="Hu X.T."/>
            <person name="Jiang X.T."/>
            <person name="Lai R."/>
            <person name="Lang Y.S."/>
            <person name="Liang B."/>
            <person name="Liao S.G."/>
            <person name="Mu D."/>
            <person name="Ma Y.Y."/>
            <person name="Niu Y.Y."/>
            <person name="Sun X.Q."/>
            <person name="Xia J.Q."/>
            <person name="Xiao J."/>
            <person name="Xiong Z.Q."/>
            <person name="Xu L."/>
            <person name="Yang L."/>
            <person name="Zhang Y."/>
            <person name="Zhao W."/>
            <person name="Zhao X.D."/>
            <person name="Zheng Y.T."/>
            <person name="Zhou J.M."/>
            <person name="Zhu Y.B."/>
            <person name="Zhang G.J."/>
            <person name="Wang J."/>
            <person name="Yao Y.G."/>
        </authorList>
    </citation>
    <scope>NUCLEOTIDE SEQUENCE [LARGE SCALE GENOMIC DNA]</scope>
</reference>
<dbReference type="GO" id="GO:0005096">
    <property type="term" value="F:GTPase activator activity"/>
    <property type="evidence" value="ECO:0007669"/>
    <property type="project" value="TreeGrafter"/>
</dbReference>
<keyword evidence="2" id="KW-0677">Repeat</keyword>
<dbReference type="Proteomes" id="UP000011518">
    <property type="component" value="Unassembled WGS sequence"/>
</dbReference>
<evidence type="ECO:0000256" key="1">
    <source>
        <dbReference type="ARBA" id="ARBA00022553"/>
    </source>
</evidence>
<evidence type="ECO:0000259" key="5">
    <source>
        <dbReference type="PROSITE" id="PS50020"/>
    </source>
</evidence>
<gene>
    <name evidence="7" type="ORF">TREES_T100016117</name>
</gene>
<dbReference type="SUPFAM" id="SSF143885">
    <property type="entry name" value="RGC domain-like"/>
    <property type="match status" value="1"/>
</dbReference>
<dbReference type="GO" id="GO:0005516">
    <property type="term" value="F:calmodulin binding"/>
    <property type="evidence" value="ECO:0007669"/>
    <property type="project" value="UniProtKB-KW"/>
</dbReference>
<dbReference type="SUPFAM" id="SSF48350">
    <property type="entry name" value="GTPase activation domain, GAP"/>
    <property type="match status" value="2"/>
</dbReference>
<dbReference type="PROSITE" id="PS50021">
    <property type="entry name" value="CH"/>
    <property type="match status" value="1"/>
</dbReference>
<dbReference type="SMART" id="SM00033">
    <property type="entry name" value="CH"/>
    <property type="match status" value="1"/>
</dbReference>
<dbReference type="PANTHER" id="PTHR14149">
    <property type="entry name" value="RAS GTPASE-ACTIVATING PROTEIN WITH IQ MOTIF"/>
    <property type="match status" value="1"/>
</dbReference>
<keyword evidence="3" id="KW-0112">Calmodulin-binding</keyword>
<dbReference type="InParanoid" id="L9KAY5"/>
<dbReference type="GO" id="GO:0120025">
    <property type="term" value="C:plasma membrane bounded cell projection"/>
    <property type="evidence" value="ECO:0007669"/>
    <property type="project" value="UniProtKB-ARBA"/>
</dbReference>
<evidence type="ECO:0000256" key="2">
    <source>
        <dbReference type="ARBA" id="ARBA00022737"/>
    </source>
</evidence>
<keyword evidence="1" id="KW-0597">Phosphoprotein</keyword>
<dbReference type="Gene3D" id="1.10.506.10">
    <property type="entry name" value="GTPase Activation - p120gap, domain 1"/>
    <property type="match status" value="2"/>
</dbReference>
<dbReference type="Gene3D" id="1.20.5.190">
    <property type="match status" value="2"/>
</dbReference>
<dbReference type="InterPro" id="IPR023152">
    <property type="entry name" value="RasGAP_CS"/>
</dbReference>
<dbReference type="InterPro" id="IPR001202">
    <property type="entry name" value="WW_dom"/>
</dbReference>
<dbReference type="STRING" id="246437.L9KAY5"/>